<dbReference type="InterPro" id="IPR038418">
    <property type="entry name" value="6-PTP_synth/QueD_sf"/>
</dbReference>
<dbReference type="AlphaFoldDB" id="D7CMQ3"/>
<accession>D7CMQ3</accession>
<evidence type="ECO:0000256" key="2">
    <source>
        <dbReference type="ARBA" id="ARBA00008900"/>
    </source>
</evidence>
<dbReference type="InterPro" id="IPR007115">
    <property type="entry name" value="6-PTP_synth/QueD"/>
</dbReference>
<keyword evidence="6 8" id="KW-0456">Lyase</keyword>
<dbReference type="HOGENOM" id="CLU_111016_6_3_9"/>
<dbReference type="SUPFAM" id="SSF55620">
    <property type="entry name" value="Tetrahydrobiopterin biosynthesis enzymes-like"/>
    <property type="match status" value="1"/>
</dbReference>
<comment type="catalytic activity">
    <reaction evidence="7 8">
        <text>7,8-dihydroneopterin 3'-triphosphate + H2O = 6-carboxy-5,6,7,8-tetrahydropterin + triphosphate + acetaldehyde + 2 H(+)</text>
        <dbReference type="Rhea" id="RHEA:27966"/>
        <dbReference type="ChEBI" id="CHEBI:15343"/>
        <dbReference type="ChEBI" id="CHEBI:15377"/>
        <dbReference type="ChEBI" id="CHEBI:15378"/>
        <dbReference type="ChEBI" id="CHEBI:18036"/>
        <dbReference type="ChEBI" id="CHEBI:58462"/>
        <dbReference type="ChEBI" id="CHEBI:61032"/>
        <dbReference type="EC" id="4.1.2.50"/>
    </reaction>
</comment>
<dbReference type="GO" id="GO:0008616">
    <property type="term" value="P:tRNA queuosine(34) biosynthetic process"/>
    <property type="evidence" value="ECO:0007669"/>
    <property type="project" value="UniProtKB-KW"/>
</dbReference>
<dbReference type="Pfam" id="PF01242">
    <property type="entry name" value="PTPS"/>
    <property type="match status" value="1"/>
</dbReference>
<dbReference type="RefSeq" id="WP_013175390.1">
    <property type="nucleotide sequence ID" value="NC_014220.1"/>
</dbReference>
<evidence type="ECO:0000313" key="12">
    <source>
        <dbReference type="Proteomes" id="UP000000378"/>
    </source>
</evidence>
<evidence type="ECO:0000256" key="9">
    <source>
        <dbReference type="PIRSR" id="PIRSR006113-1"/>
    </source>
</evidence>
<keyword evidence="8" id="KW-0671">Queuosine biosynthesis</keyword>
<dbReference type="KEGG" id="slp:Slip_1215"/>
<feature type="active site" description="Charge relay system" evidence="9">
    <location>
        <position position="112"/>
    </location>
</feature>
<dbReference type="Gene3D" id="3.30.479.10">
    <property type="entry name" value="6-pyruvoyl tetrahydropterin synthase/QueD"/>
    <property type="match status" value="1"/>
</dbReference>
<feature type="binding site" evidence="10">
    <location>
        <position position="29"/>
    </location>
    <ligand>
        <name>Zn(2+)</name>
        <dbReference type="ChEBI" id="CHEBI:29105"/>
    </ligand>
</feature>
<comment type="similarity">
    <text evidence="2 8">Belongs to the PTPS family. QueD subfamily.</text>
</comment>
<dbReference type="eggNOG" id="COG0720">
    <property type="taxonomic scope" value="Bacteria"/>
</dbReference>
<feature type="active site" description="Proton acceptor" evidence="9">
    <location>
        <position position="23"/>
    </location>
</feature>
<evidence type="ECO:0000256" key="10">
    <source>
        <dbReference type="PIRSR" id="PIRSR006113-2"/>
    </source>
</evidence>
<protein>
    <recommendedName>
        <fullName evidence="3 8">6-carboxy-5,6,7,8-tetrahydropterin synthase</fullName>
        <ecNumber evidence="8">4.-.-.-</ecNumber>
    </recommendedName>
</protein>
<dbReference type="STRING" id="643648.Slip_1215"/>
<dbReference type="EMBL" id="CP002048">
    <property type="protein sequence ID" value="ADI01988.1"/>
    <property type="molecule type" value="Genomic_DNA"/>
</dbReference>
<dbReference type="GO" id="GO:0046872">
    <property type="term" value="F:metal ion binding"/>
    <property type="evidence" value="ECO:0007669"/>
    <property type="project" value="UniProtKB-KW"/>
</dbReference>
<keyword evidence="12" id="KW-1185">Reference proteome</keyword>
<feature type="binding site" evidence="10">
    <location>
        <position position="27"/>
    </location>
    <ligand>
        <name>Zn(2+)</name>
        <dbReference type="ChEBI" id="CHEBI:29105"/>
    </ligand>
</feature>
<evidence type="ECO:0000256" key="8">
    <source>
        <dbReference type="PIRNR" id="PIRNR006113"/>
    </source>
</evidence>
<sequence length="125" mass="14223">MYQVTVQVEIAAAHQLRDYEGECARVHGHTWQIEVTVRGNDLDPQGMLIDFRKLKQLVNLVVAGYDHSLLNDVPPFDRVTPTAENLAKKIFEDIEARLEAPGVILEKVTVRESPRAWATFRRDGQ</sequence>
<dbReference type="Proteomes" id="UP000000378">
    <property type="component" value="Chromosome"/>
</dbReference>
<name>D7CMQ3_SYNLT</name>
<evidence type="ECO:0000256" key="7">
    <source>
        <dbReference type="ARBA" id="ARBA00048807"/>
    </source>
</evidence>
<feature type="binding site" evidence="10">
    <location>
        <position position="14"/>
    </location>
    <ligand>
        <name>Zn(2+)</name>
        <dbReference type="ChEBI" id="CHEBI:29105"/>
    </ligand>
</feature>
<comment type="cofactor">
    <cofactor evidence="8 10">
        <name>Zn(2+)</name>
        <dbReference type="ChEBI" id="CHEBI:29105"/>
    </cofactor>
    <text evidence="8 10">Binds 1 zinc ion per subunit.</text>
</comment>
<keyword evidence="5 8" id="KW-0862">Zinc</keyword>
<organism evidence="11 12">
    <name type="scientific">Syntrophothermus lipocalidus (strain DSM 12680 / TGB-C1)</name>
    <dbReference type="NCBI Taxonomy" id="643648"/>
    <lineage>
        <taxon>Bacteria</taxon>
        <taxon>Bacillati</taxon>
        <taxon>Bacillota</taxon>
        <taxon>Clostridia</taxon>
        <taxon>Eubacteriales</taxon>
        <taxon>Syntrophomonadaceae</taxon>
        <taxon>Syntrophothermus</taxon>
    </lineage>
</organism>
<dbReference type="PIRSF" id="PIRSF006113">
    <property type="entry name" value="PTP_synth"/>
    <property type="match status" value="1"/>
</dbReference>
<reference evidence="12" key="1">
    <citation type="journal article" date="2010" name="Stand. Genomic Sci.">
        <title>Complete genome sequence of Syntrophothermus lipocalidus type strain (TGB-C1T).</title>
        <authorList>
            <consortium name="US DOE Joint Genome Institute (JGI-PGF)"/>
            <person name="Djao O."/>
            <person name="Zhang X."/>
            <person name="Lucas S."/>
            <person name="Lapidus A."/>
            <person name="Glavina Del Rio T."/>
            <person name="Nolan M."/>
            <person name="Tice H."/>
            <person name="Cheng J."/>
            <person name="Han C."/>
            <person name="Tapia R."/>
            <person name="Goodwin L."/>
            <person name="Pitluck S."/>
            <person name="Liolios K."/>
            <person name="Ivanova N."/>
            <person name="Mavromatis K."/>
            <person name="Mikhailova N."/>
            <person name="Ovchinnikova G."/>
            <person name="Pati A."/>
            <person name="Brambilla E."/>
            <person name="Chen A."/>
            <person name="Palaniappan K."/>
            <person name="Land M."/>
            <person name="Hauser L."/>
            <person name="Chang Y."/>
            <person name="Jeffries C."/>
            <person name="Rohde M."/>
            <person name="Sikorski J."/>
            <person name="Spring S."/>
            <person name="Goker M."/>
            <person name="Detter J."/>
            <person name="Woyke T."/>
            <person name="Bristow J."/>
            <person name="Eisen J."/>
            <person name="Markowitz V."/>
            <person name="Hugenholtz P."/>
            <person name="Kyrpides N."/>
            <person name="Klenk H."/>
        </authorList>
    </citation>
    <scope>NUCLEOTIDE SEQUENCE [LARGE SCALE GENOMIC DNA]</scope>
    <source>
        <strain evidence="12">DSM 12680 / TGB-C1</strain>
    </source>
</reference>
<feature type="active site" description="Charge relay system" evidence="9">
    <location>
        <position position="67"/>
    </location>
</feature>
<comment type="pathway">
    <text evidence="1 8">Purine metabolism; 7-cyano-7-deazaguanine biosynthesis.</text>
</comment>
<evidence type="ECO:0000256" key="6">
    <source>
        <dbReference type="ARBA" id="ARBA00023239"/>
    </source>
</evidence>
<dbReference type="UniPathway" id="UPA00391"/>
<gene>
    <name evidence="11" type="ordered locus">Slip_1215</name>
</gene>
<dbReference type="PANTHER" id="PTHR12589">
    <property type="entry name" value="PYRUVOYL TETRAHYDROBIOPTERIN SYNTHASE"/>
    <property type="match status" value="1"/>
</dbReference>
<evidence type="ECO:0000256" key="3">
    <source>
        <dbReference type="ARBA" id="ARBA00018141"/>
    </source>
</evidence>
<evidence type="ECO:0000313" key="11">
    <source>
        <dbReference type="EMBL" id="ADI01988.1"/>
    </source>
</evidence>
<evidence type="ECO:0000256" key="5">
    <source>
        <dbReference type="ARBA" id="ARBA00022833"/>
    </source>
</evidence>
<evidence type="ECO:0000256" key="4">
    <source>
        <dbReference type="ARBA" id="ARBA00022723"/>
    </source>
</evidence>
<dbReference type="PANTHER" id="PTHR12589:SF7">
    <property type="entry name" value="6-PYRUVOYL TETRAHYDROBIOPTERIN SYNTHASE"/>
    <property type="match status" value="1"/>
</dbReference>
<keyword evidence="4 8" id="KW-0479">Metal-binding</keyword>
<dbReference type="OrthoDB" id="9804698at2"/>
<dbReference type="GO" id="GO:0070497">
    <property type="term" value="F:6-carboxytetrahydropterin synthase activity"/>
    <property type="evidence" value="ECO:0007669"/>
    <property type="project" value="UniProtKB-EC"/>
</dbReference>
<evidence type="ECO:0000256" key="1">
    <source>
        <dbReference type="ARBA" id="ARBA00005061"/>
    </source>
</evidence>
<dbReference type="NCBIfam" id="TIGR03367">
    <property type="entry name" value="queuosine_QueD"/>
    <property type="match status" value="1"/>
</dbReference>
<proteinExistence type="inferred from homology"/>
<reference evidence="11 12" key="2">
    <citation type="journal article" date="2010" name="Stand. Genomic Sci.">
        <title>Complete genome sequence of Syntrophothermus lipocalidus type strain (TGB-C1).</title>
        <authorList>
            <person name="Djao O.D."/>
            <person name="Zhang X."/>
            <person name="Lucas S."/>
            <person name="Lapidus A."/>
            <person name="Del Rio T.G."/>
            <person name="Nolan M."/>
            <person name="Tice H."/>
            <person name="Cheng J.F."/>
            <person name="Han C."/>
            <person name="Tapia R."/>
            <person name="Goodwin L."/>
            <person name="Pitluck S."/>
            <person name="Liolios K."/>
            <person name="Ivanova N."/>
            <person name="Mavromatis K."/>
            <person name="Mikhailova N."/>
            <person name="Ovchinnikova G."/>
            <person name="Pati A."/>
            <person name="Brambilla E."/>
            <person name="Chen A."/>
            <person name="Palaniappan K."/>
            <person name="Land M."/>
            <person name="Hauser L."/>
            <person name="Chang Y.J."/>
            <person name="Jeffries C.D."/>
            <person name="Rohde M."/>
            <person name="Sikorski J."/>
            <person name="Spring S."/>
            <person name="Goker M."/>
            <person name="Detter J.C."/>
            <person name="Woyke T."/>
            <person name="Bristow J."/>
            <person name="Eisen J.A."/>
            <person name="Markowitz V."/>
            <person name="Hugenholtz P."/>
            <person name="Kyrpides N.C."/>
            <person name="Klenk H.P."/>
        </authorList>
    </citation>
    <scope>NUCLEOTIDE SEQUENCE [LARGE SCALE GENOMIC DNA]</scope>
    <source>
        <strain evidence="12">DSM 12680 / TGB-C1</strain>
    </source>
</reference>
<dbReference type="EC" id="4.-.-.-" evidence="8"/>